<evidence type="ECO:0000256" key="20">
    <source>
        <dbReference type="SAM" id="Phobius"/>
    </source>
</evidence>
<evidence type="ECO:0000256" key="1">
    <source>
        <dbReference type="ARBA" id="ARBA00001947"/>
    </source>
</evidence>
<dbReference type="GO" id="GO:0016324">
    <property type="term" value="C:apical plasma membrane"/>
    <property type="evidence" value="ECO:0007669"/>
    <property type="project" value="UniProtKB-SubCell"/>
</dbReference>
<comment type="cofactor">
    <cofactor evidence="1">
        <name>Zn(2+)</name>
        <dbReference type="ChEBI" id="CHEBI:29105"/>
    </cofactor>
</comment>
<dbReference type="CDD" id="cd06247">
    <property type="entry name" value="M14_CPO"/>
    <property type="match status" value="1"/>
</dbReference>
<dbReference type="PRINTS" id="PR00765">
    <property type="entry name" value="CRBOXYPTASEA"/>
</dbReference>
<evidence type="ECO:0000256" key="8">
    <source>
        <dbReference type="ARBA" id="ARBA00022723"/>
    </source>
</evidence>
<dbReference type="SUPFAM" id="SSF53187">
    <property type="entry name" value="Zn-dependent exopeptidases"/>
    <property type="match status" value="1"/>
</dbReference>
<dbReference type="SUPFAM" id="SSF54897">
    <property type="entry name" value="Protease propeptides/inhibitors"/>
    <property type="match status" value="1"/>
</dbReference>
<accession>A0A8J1IRZ1</accession>
<keyword evidence="9 21" id="KW-0732">Signal</keyword>
<dbReference type="OrthoDB" id="3626597at2759"/>
<dbReference type="GO" id="GO:0005615">
    <property type="term" value="C:extracellular space"/>
    <property type="evidence" value="ECO:0000318"/>
    <property type="project" value="GO_Central"/>
</dbReference>
<sequence length="451" mass="51857">MKRILLCICILGILTQVGAYLKVQYNGDQVLKLTLKTTDDCEHMQNICKQLQLDLWKPSRIEDIQPGKEMHVRIPFPLLQKFKENLHQYSIPFEVMIKDVQKLIDSSNVGDYRRQKKILAEFDYTTYHPMDEIYQWMDQVKEAYSDLVSMHYLGSTYELRPIYYFKIGWPSDKQKKIIWMDCGIHAREWIAVAYCQWFVKEILETHKTNPLLQKVLHNIDFYIVPVLNIDGFVYSWNVNRLWRKSRSPHNNGSCYGVDLNRNFNSKWGSIGASNNCRDETYCGTGPASEPEVNAVSKLLGSLKSDVLCFLTIHSYGQLLLLPYGYTKDPSINHEEMINVAQKAAAKLQEKHGTEYRVGSTSHLLYSNSGSSRDWATDLGINFSYTFELRDTGAHGFILPANQIRPTCEETMAGVMTIVEHVDAKFFNSAISIFSSNLVSLSLIIGLYYAIF</sequence>
<keyword evidence="11" id="KW-0862">Zinc</keyword>
<keyword evidence="20" id="KW-0812">Transmembrane</keyword>
<dbReference type="PROSITE" id="PS52035">
    <property type="entry name" value="PEPTIDASE_M14"/>
    <property type="match status" value="1"/>
</dbReference>
<evidence type="ECO:0000256" key="3">
    <source>
        <dbReference type="ARBA" id="ARBA00005988"/>
    </source>
</evidence>
<comment type="subcellular location">
    <subcellularLocation>
        <location evidence="2">Apical cell membrane</location>
        <topology evidence="2">Lipid-anchor</topology>
        <topology evidence="2">GPI-anchor</topology>
    </subcellularLocation>
</comment>
<dbReference type="Pfam" id="PF02244">
    <property type="entry name" value="Propep_M14"/>
    <property type="match status" value="1"/>
</dbReference>
<keyword evidence="8" id="KW-0479">Metal-binding</keyword>
<dbReference type="FunFam" id="3.40.630.10:FF:000050">
    <property type="entry name" value="Carboxypeptidase O"/>
    <property type="match status" value="1"/>
</dbReference>
<keyword evidence="16" id="KW-0449">Lipoprotein</keyword>
<keyword evidence="23" id="KW-1185">Reference proteome</keyword>
<keyword evidence="20" id="KW-1133">Transmembrane helix</keyword>
<keyword evidence="4" id="KW-1003">Cell membrane</keyword>
<keyword evidence="12" id="KW-0482">Metalloprotease</keyword>
<dbReference type="GO" id="GO:0098552">
    <property type="term" value="C:side of membrane"/>
    <property type="evidence" value="ECO:0007669"/>
    <property type="project" value="UniProtKB-KW"/>
</dbReference>
<evidence type="ECO:0000256" key="5">
    <source>
        <dbReference type="ARBA" id="ARBA00022622"/>
    </source>
</evidence>
<evidence type="ECO:0000256" key="12">
    <source>
        <dbReference type="ARBA" id="ARBA00023049"/>
    </source>
</evidence>
<evidence type="ECO:0000313" key="24">
    <source>
        <dbReference type="RefSeq" id="XP_031748368.1"/>
    </source>
</evidence>
<gene>
    <name evidence="24 25" type="primary">cpo</name>
    <name evidence="24" type="synonym">cpo.1</name>
</gene>
<dbReference type="RefSeq" id="XP_031748368.1">
    <property type="nucleotide sequence ID" value="XM_031892508.1"/>
</dbReference>
<comment type="function">
    <text evidence="17">Carboxypeptidase which preferentially cleaves C-terminal acidic residues from peptides and proteins. Can also cleave C-terminal hydrophobic amino acids, with a preference for small residues over large residues.</text>
</comment>
<evidence type="ECO:0000256" key="10">
    <source>
        <dbReference type="ARBA" id="ARBA00022801"/>
    </source>
</evidence>
<evidence type="ECO:0000256" key="16">
    <source>
        <dbReference type="ARBA" id="ARBA00023288"/>
    </source>
</evidence>
<feature type="transmembrane region" description="Helical" evidence="20">
    <location>
        <begin position="425"/>
        <end position="450"/>
    </location>
</feature>
<dbReference type="Gene3D" id="3.30.70.340">
    <property type="entry name" value="Metallocarboxypeptidase-like"/>
    <property type="match status" value="1"/>
</dbReference>
<keyword evidence="7" id="KW-0645">Protease</keyword>
<dbReference type="Pfam" id="PF00246">
    <property type="entry name" value="Peptidase_M14"/>
    <property type="match status" value="1"/>
</dbReference>
<evidence type="ECO:0000256" key="21">
    <source>
        <dbReference type="SAM" id="SignalP"/>
    </source>
</evidence>
<protein>
    <recommendedName>
        <fullName evidence="18">Carboxypeptidase O</fullName>
    </recommendedName>
</protein>
<dbReference type="FunFam" id="3.30.70.340:FF:000002">
    <property type="entry name" value="Carboxypeptidase A"/>
    <property type="match status" value="1"/>
</dbReference>
<name>A0A8J1IRZ1_XENTR</name>
<dbReference type="GO" id="GO:0006508">
    <property type="term" value="P:proteolysis"/>
    <property type="evidence" value="ECO:0000318"/>
    <property type="project" value="GO_Central"/>
</dbReference>
<keyword evidence="15" id="KW-0325">Glycoprotein</keyword>
<evidence type="ECO:0000256" key="17">
    <source>
        <dbReference type="ARBA" id="ARBA00058352"/>
    </source>
</evidence>
<dbReference type="InterPro" id="IPR033850">
    <property type="entry name" value="Carboxypeptidase_O"/>
</dbReference>
<dbReference type="SMART" id="SM00631">
    <property type="entry name" value="Zn_pept"/>
    <property type="match status" value="1"/>
</dbReference>
<evidence type="ECO:0000313" key="23">
    <source>
        <dbReference type="Proteomes" id="UP000008143"/>
    </source>
</evidence>
<dbReference type="PANTHER" id="PTHR11705:SF19">
    <property type="entry name" value="CARBOXYPEPTIDASE O"/>
    <property type="match status" value="1"/>
</dbReference>
<evidence type="ECO:0000256" key="6">
    <source>
        <dbReference type="ARBA" id="ARBA00022645"/>
    </source>
</evidence>
<dbReference type="GO" id="GO:0008270">
    <property type="term" value="F:zinc ion binding"/>
    <property type="evidence" value="ECO:0007669"/>
    <property type="project" value="InterPro"/>
</dbReference>
<evidence type="ECO:0000259" key="22">
    <source>
        <dbReference type="PROSITE" id="PS52035"/>
    </source>
</evidence>
<dbReference type="InterPro" id="IPR003146">
    <property type="entry name" value="M14A_act_pep"/>
</dbReference>
<dbReference type="OMA" id="EEQWAGQ"/>
<evidence type="ECO:0000256" key="15">
    <source>
        <dbReference type="ARBA" id="ARBA00023180"/>
    </source>
</evidence>
<evidence type="ECO:0000256" key="14">
    <source>
        <dbReference type="ARBA" id="ARBA00023157"/>
    </source>
</evidence>
<evidence type="ECO:0000256" key="13">
    <source>
        <dbReference type="ARBA" id="ARBA00023136"/>
    </source>
</evidence>
<dbReference type="Xenbase" id="XB-GENE-989447">
    <property type="gene designation" value="cpo"/>
</dbReference>
<dbReference type="Gene3D" id="3.40.630.10">
    <property type="entry name" value="Zn peptidases"/>
    <property type="match status" value="1"/>
</dbReference>
<dbReference type="InterPro" id="IPR000834">
    <property type="entry name" value="Peptidase_M14"/>
</dbReference>
<feature type="active site" description="Proton donor/acceptor" evidence="19">
    <location>
        <position position="387"/>
    </location>
</feature>
<evidence type="ECO:0000256" key="18">
    <source>
        <dbReference type="ARBA" id="ARBA00071404"/>
    </source>
</evidence>
<evidence type="ECO:0000256" key="7">
    <source>
        <dbReference type="ARBA" id="ARBA00022670"/>
    </source>
</evidence>
<reference evidence="24" key="1">
    <citation type="submission" date="2025-08" db="UniProtKB">
        <authorList>
            <consortium name="RefSeq"/>
        </authorList>
    </citation>
    <scope>IDENTIFICATION</scope>
    <source>
        <strain evidence="24">Nigerian</strain>
        <tissue evidence="24">Liver and blood</tissue>
    </source>
</reference>
<evidence type="ECO:0000256" key="4">
    <source>
        <dbReference type="ARBA" id="ARBA00022475"/>
    </source>
</evidence>
<dbReference type="InterPro" id="IPR036990">
    <property type="entry name" value="M14A-like_propep"/>
</dbReference>
<keyword evidence="14" id="KW-1015">Disulfide bond</keyword>
<evidence type="ECO:0000256" key="2">
    <source>
        <dbReference type="ARBA" id="ARBA00004303"/>
    </source>
</evidence>
<evidence type="ECO:0000256" key="19">
    <source>
        <dbReference type="PROSITE-ProRule" id="PRU01379"/>
    </source>
</evidence>
<dbReference type="PROSITE" id="PS00132">
    <property type="entry name" value="CARBOXYPEPT_ZN_1"/>
    <property type="match status" value="1"/>
</dbReference>
<dbReference type="PANTHER" id="PTHR11705">
    <property type="entry name" value="PROTEASE FAMILY M14 CARBOXYPEPTIDASE A,B"/>
    <property type="match status" value="1"/>
</dbReference>
<organism evidence="23 24">
    <name type="scientific">Xenopus tropicalis</name>
    <name type="common">Western clawed frog</name>
    <name type="synonym">Silurana tropicalis</name>
    <dbReference type="NCBI Taxonomy" id="8364"/>
    <lineage>
        <taxon>Eukaryota</taxon>
        <taxon>Metazoa</taxon>
        <taxon>Chordata</taxon>
        <taxon>Craniata</taxon>
        <taxon>Vertebrata</taxon>
        <taxon>Euteleostomi</taxon>
        <taxon>Amphibia</taxon>
        <taxon>Batrachia</taxon>
        <taxon>Anura</taxon>
        <taxon>Pipoidea</taxon>
        <taxon>Pipidae</taxon>
        <taxon>Xenopodinae</taxon>
        <taxon>Xenopus</taxon>
        <taxon>Silurana</taxon>
    </lineage>
</organism>
<keyword evidence="5" id="KW-0336">GPI-anchor</keyword>
<keyword evidence="13 20" id="KW-0472">Membrane</keyword>
<dbReference type="AlphaFoldDB" id="A0A8J1IRZ1"/>
<feature type="domain" description="Peptidase M14" evidence="22">
    <location>
        <begin position="126"/>
        <end position="421"/>
    </location>
</feature>
<feature type="chain" id="PRO_5035308682" description="Carboxypeptidase O" evidence="21">
    <location>
        <begin position="20"/>
        <end position="451"/>
    </location>
</feature>
<comment type="similarity">
    <text evidence="3 19">Belongs to the peptidase M14 family.</text>
</comment>
<keyword evidence="10" id="KW-0378">Hydrolase</keyword>
<dbReference type="Proteomes" id="UP000008143">
    <property type="component" value="Chromosome 9"/>
</dbReference>
<dbReference type="InterPro" id="IPR057246">
    <property type="entry name" value="CARBOXYPEPT_ZN_1"/>
</dbReference>
<feature type="signal peptide" evidence="21">
    <location>
        <begin position="1"/>
        <end position="19"/>
    </location>
</feature>
<evidence type="ECO:0000256" key="11">
    <source>
        <dbReference type="ARBA" id="ARBA00022833"/>
    </source>
</evidence>
<dbReference type="GO" id="GO:0004181">
    <property type="term" value="F:metallocarboxypeptidase activity"/>
    <property type="evidence" value="ECO:0000318"/>
    <property type="project" value="GO_Central"/>
</dbReference>
<keyword evidence="6 24" id="KW-0121">Carboxypeptidase</keyword>
<dbReference type="AGR" id="Xenbase:XB-GENE-989447"/>
<evidence type="ECO:0000256" key="9">
    <source>
        <dbReference type="ARBA" id="ARBA00022729"/>
    </source>
</evidence>
<evidence type="ECO:0000313" key="25">
    <source>
        <dbReference type="Xenbase" id="XB-GENE-989447"/>
    </source>
</evidence>
<proteinExistence type="inferred from homology"/>